<dbReference type="Proteomes" id="UP000236654">
    <property type="component" value="Unassembled WGS sequence"/>
</dbReference>
<organism evidence="2 3">
    <name type="scientific">Brumimicrobium salinarum</name>
    <dbReference type="NCBI Taxonomy" id="2058658"/>
    <lineage>
        <taxon>Bacteria</taxon>
        <taxon>Pseudomonadati</taxon>
        <taxon>Bacteroidota</taxon>
        <taxon>Flavobacteriia</taxon>
        <taxon>Flavobacteriales</taxon>
        <taxon>Crocinitomicaceae</taxon>
        <taxon>Brumimicrobium</taxon>
    </lineage>
</organism>
<name>A0A2I0R2I6_9FLAO</name>
<proteinExistence type="predicted"/>
<protein>
    <recommendedName>
        <fullName evidence="1">DUF2249 domain-containing protein</fullName>
    </recommendedName>
</protein>
<feature type="domain" description="DUF2249" evidence="1">
    <location>
        <begin position="178"/>
        <end position="246"/>
    </location>
</feature>
<dbReference type="EMBL" id="PJNI01000008">
    <property type="protein sequence ID" value="PKR80776.1"/>
    <property type="molecule type" value="Genomic_DNA"/>
</dbReference>
<dbReference type="InterPro" id="IPR018720">
    <property type="entry name" value="DUF2249"/>
</dbReference>
<dbReference type="AlphaFoldDB" id="A0A2I0R2I6"/>
<keyword evidence="3" id="KW-1185">Reference proteome</keyword>
<sequence>MMSNTTTEALDMRVHVPIERHKRLIQLFKELPVGEHFVFINDHDPIPLFYEFRTIFGDVVGWEYLNRGGRDWKMKVTRTEASQGREFTDISTLLDLRKADEKEWKQIVFHRYGMMEEGDVMELISAVQPKEIHGIFVRKFEGKHSWIYKKQDPEEYVVHIKKESKSGLGDDGYSIVDTFDLRPYPPTERHEMFYKGFADIKPGEAFEFINDHDPIPLYYQMEAQSKDPFKWEYIEKGPEKWKVRVIKTK</sequence>
<evidence type="ECO:0000259" key="1">
    <source>
        <dbReference type="Pfam" id="PF10006"/>
    </source>
</evidence>
<accession>A0A2I0R2I6</accession>
<evidence type="ECO:0000313" key="2">
    <source>
        <dbReference type="EMBL" id="PKR80776.1"/>
    </source>
</evidence>
<evidence type="ECO:0000313" key="3">
    <source>
        <dbReference type="Proteomes" id="UP000236654"/>
    </source>
</evidence>
<comment type="caution">
    <text evidence="2">The sequence shown here is derived from an EMBL/GenBank/DDBJ whole genome shotgun (WGS) entry which is preliminary data.</text>
</comment>
<reference evidence="2 3" key="1">
    <citation type="submission" date="2017-12" db="EMBL/GenBank/DDBJ databases">
        <title>The draft genome sequence of Brumimicrobium saltpan LHR20.</title>
        <authorList>
            <person name="Do Z.-J."/>
            <person name="Luo H.-R."/>
        </authorList>
    </citation>
    <scope>NUCLEOTIDE SEQUENCE [LARGE SCALE GENOMIC DNA]</scope>
    <source>
        <strain evidence="2 3">LHR20</strain>
    </source>
</reference>
<dbReference type="OrthoDB" id="9798996at2"/>
<feature type="domain" description="DUF2249" evidence="1">
    <location>
        <begin position="94"/>
        <end position="162"/>
    </location>
</feature>
<gene>
    <name evidence="2" type="ORF">CW751_08370</name>
</gene>
<dbReference type="Pfam" id="PF10006">
    <property type="entry name" value="DUF2249"/>
    <property type="match status" value="3"/>
</dbReference>
<feature type="domain" description="DUF2249" evidence="1">
    <location>
        <begin position="10"/>
        <end position="78"/>
    </location>
</feature>